<dbReference type="EMBL" id="VXAH01000248">
    <property type="protein sequence ID" value="NXK38906.1"/>
    <property type="molecule type" value="Genomic_DNA"/>
</dbReference>
<evidence type="ECO:0000256" key="9">
    <source>
        <dbReference type="ARBA" id="ARBA00023163"/>
    </source>
</evidence>
<name>A0A7L0J2V6_PIPCL</name>
<evidence type="ECO:0000256" key="1">
    <source>
        <dbReference type="ARBA" id="ARBA00003767"/>
    </source>
</evidence>
<dbReference type="GO" id="GO:0008270">
    <property type="term" value="F:zinc ion binding"/>
    <property type="evidence" value="ECO:0007669"/>
    <property type="project" value="UniProtKB-KW"/>
</dbReference>
<accession>A0A7L0J2V6</accession>
<evidence type="ECO:0000256" key="2">
    <source>
        <dbReference type="ARBA" id="ARBA00006991"/>
    </source>
</evidence>
<dbReference type="PANTHER" id="PTHR23226">
    <property type="entry name" value="ZINC FINGER AND SCAN DOMAIN-CONTAINING"/>
    <property type="match status" value="1"/>
</dbReference>
<keyword evidence="4" id="KW-0677">Repeat</keyword>
<evidence type="ECO:0000256" key="10">
    <source>
        <dbReference type="ARBA" id="ARBA00023242"/>
    </source>
</evidence>
<dbReference type="SUPFAM" id="SSF57667">
    <property type="entry name" value="beta-beta-alpha zinc fingers"/>
    <property type="match status" value="1"/>
</dbReference>
<feature type="domain" description="C2H2-type" evidence="12">
    <location>
        <begin position="6"/>
        <end position="33"/>
    </location>
</feature>
<keyword evidence="8" id="KW-0238">DNA-binding</keyword>
<proteinExistence type="inferred from homology"/>
<dbReference type="GO" id="GO:0000978">
    <property type="term" value="F:RNA polymerase II cis-regulatory region sequence-specific DNA binding"/>
    <property type="evidence" value="ECO:0007669"/>
    <property type="project" value="TreeGrafter"/>
</dbReference>
<keyword evidence="14" id="KW-1185">Reference proteome</keyword>
<evidence type="ECO:0000259" key="12">
    <source>
        <dbReference type="PROSITE" id="PS50157"/>
    </source>
</evidence>
<keyword evidence="6" id="KW-0862">Zinc</keyword>
<feature type="non-terminal residue" evidence="13">
    <location>
        <position position="68"/>
    </location>
</feature>
<dbReference type="Gene3D" id="3.30.160.60">
    <property type="entry name" value="Classic Zinc Finger"/>
    <property type="match status" value="2"/>
</dbReference>
<evidence type="ECO:0000256" key="5">
    <source>
        <dbReference type="ARBA" id="ARBA00022771"/>
    </source>
</evidence>
<dbReference type="AlphaFoldDB" id="A0A7L0J2V6"/>
<dbReference type="Proteomes" id="UP000520962">
    <property type="component" value="Unassembled WGS sequence"/>
</dbReference>
<dbReference type="GO" id="GO:0000981">
    <property type="term" value="F:DNA-binding transcription factor activity, RNA polymerase II-specific"/>
    <property type="evidence" value="ECO:0007669"/>
    <property type="project" value="TreeGrafter"/>
</dbReference>
<dbReference type="Pfam" id="PF00096">
    <property type="entry name" value="zf-C2H2"/>
    <property type="match status" value="2"/>
</dbReference>
<comment type="caution">
    <text evidence="13">The sequence shown here is derived from an EMBL/GenBank/DDBJ whole genome shotgun (WGS) entry which is preliminary data.</text>
</comment>
<comment type="similarity">
    <text evidence="2">Belongs to the krueppel C2H2-type zinc-finger protein family.</text>
</comment>
<sequence length="68" mass="7828">HTEKPYKCQKCNKGFRWSSDLIKHQRTHTSEKPLICSELQCGKGFRGFSALTQHHQTHTAEKPCVCSQ</sequence>
<protein>
    <submittedName>
        <fullName evidence="13">ZN736 protein</fullName>
    </submittedName>
</protein>
<evidence type="ECO:0000256" key="4">
    <source>
        <dbReference type="ARBA" id="ARBA00022737"/>
    </source>
</evidence>
<keyword evidence="3" id="KW-0479">Metal-binding</keyword>
<feature type="domain" description="C2H2-type" evidence="12">
    <location>
        <begin position="34"/>
        <end position="63"/>
    </location>
</feature>
<evidence type="ECO:0000256" key="8">
    <source>
        <dbReference type="ARBA" id="ARBA00023125"/>
    </source>
</evidence>
<dbReference type="FunFam" id="3.30.160.60:FF:000869">
    <property type="entry name" value="Zinc finger protein 213"/>
    <property type="match status" value="1"/>
</dbReference>
<organism evidence="13 14">
    <name type="scientific">Piprites chloris</name>
    <name type="common">Wing-barred manakin</name>
    <dbReference type="NCBI Taxonomy" id="114369"/>
    <lineage>
        <taxon>Eukaryota</taxon>
        <taxon>Metazoa</taxon>
        <taxon>Chordata</taxon>
        <taxon>Craniata</taxon>
        <taxon>Vertebrata</taxon>
        <taxon>Euteleostomi</taxon>
        <taxon>Archelosauria</taxon>
        <taxon>Archosauria</taxon>
        <taxon>Dinosauria</taxon>
        <taxon>Saurischia</taxon>
        <taxon>Theropoda</taxon>
        <taxon>Coelurosauria</taxon>
        <taxon>Aves</taxon>
        <taxon>Neognathae</taxon>
        <taxon>Neoaves</taxon>
        <taxon>Telluraves</taxon>
        <taxon>Australaves</taxon>
        <taxon>Passeriformes</taxon>
        <taxon>Pipridae</taxon>
        <taxon>Piprites</taxon>
    </lineage>
</organism>
<dbReference type="PROSITE" id="PS00028">
    <property type="entry name" value="ZINC_FINGER_C2H2_1"/>
    <property type="match status" value="2"/>
</dbReference>
<keyword evidence="7" id="KW-0805">Transcription regulation</keyword>
<evidence type="ECO:0000313" key="13">
    <source>
        <dbReference type="EMBL" id="NXK38906.1"/>
    </source>
</evidence>
<dbReference type="InterPro" id="IPR036236">
    <property type="entry name" value="Znf_C2H2_sf"/>
</dbReference>
<evidence type="ECO:0000256" key="7">
    <source>
        <dbReference type="ARBA" id="ARBA00023015"/>
    </source>
</evidence>
<dbReference type="SMART" id="SM00355">
    <property type="entry name" value="ZnF_C2H2"/>
    <property type="match status" value="2"/>
</dbReference>
<dbReference type="PROSITE" id="PS50157">
    <property type="entry name" value="ZINC_FINGER_C2H2_2"/>
    <property type="match status" value="2"/>
</dbReference>
<dbReference type="PANTHER" id="PTHR23226:SF85">
    <property type="entry name" value="ZINC FINGER PROTEIN 397"/>
    <property type="match status" value="1"/>
</dbReference>
<feature type="non-terminal residue" evidence="13">
    <location>
        <position position="1"/>
    </location>
</feature>
<evidence type="ECO:0000313" key="14">
    <source>
        <dbReference type="Proteomes" id="UP000520962"/>
    </source>
</evidence>
<dbReference type="InterPro" id="IPR013087">
    <property type="entry name" value="Znf_C2H2_type"/>
</dbReference>
<reference evidence="13 14" key="1">
    <citation type="submission" date="2019-09" db="EMBL/GenBank/DDBJ databases">
        <title>Bird 10,000 Genomes (B10K) Project - Family phase.</title>
        <authorList>
            <person name="Zhang G."/>
        </authorList>
    </citation>
    <scope>NUCLEOTIDE SEQUENCE [LARGE SCALE GENOMIC DNA]</scope>
    <source>
        <strain evidence="13">B10K-DU-007-02</strain>
        <tissue evidence="13">Mixed tissue sample</tissue>
    </source>
</reference>
<keyword evidence="9" id="KW-0804">Transcription</keyword>
<keyword evidence="10" id="KW-0539">Nucleus</keyword>
<comment type="function">
    <text evidence="1">May be involved in transcriptional regulation.</text>
</comment>
<evidence type="ECO:0000256" key="6">
    <source>
        <dbReference type="ARBA" id="ARBA00022833"/>
    </source>
</evidence>
<gene>
    <name evidence="13" type="primary">Znf736</name>
    <name evidence="13" type="ORF">PIPCHL_R02533</name>
</gene>
<keyword evidence="5 11" id="KW-0863">Zinc-finger</keyword>
<evidence type="ECO:0000256" key="11">
    <source>
        <dbReference type="PROSITE-ProRule" id="PRU00042"/>
    </source>
</evidence>
<evidence type="ECO:0000256" key="3">
    <source>
        <dbReference type="ARBA" id="ARBA00022723"/>
    </source>
</evidence>